<keyword evidence="2" id="KW-1185">Reference proteome</keyword>
<sequence length="463" mass="51903">MNTLSLTNLCNNMEEDLSESKKRAGDGGAMPPKTMRCNNLTNHAEHTEASEEDRVAETHNKRKTSVVQPPVQKTRKTRCSINNTFDSGTHVVCHDGKPSKNQGRRSNASDPSVIVVENLSVETKANDDGEAPKKKLSTRSTDVKRDVSSDEDAGDVNQNLSSASSQEEQIFEMSSSANTSTADFEDKYYELCRLGAGGYGYVYDGLRKSDNFPVAIKHIPKENVRWEQVICNGKEFKIILEVAFMLKAAGLPGSVGQSAAVSLLDWYILDEELILVMENPVNSIDLWDYIESQGGSLEEHKAKMILKQLVDAAIDMHSKNVFHRDIKLENVLIQKISDVPRVRIIDFGCGCFSTDTPYDSFCGTLAHSPPEWIQCQKYWARPTTVWQLGVLFYSLLKGHVPFTTAHYINNDIKFNTALSTDVRILLRMCLTLDPKLRSSLEELKQSRFLNNPALCLPRDILYK</sequence>
<evidence type="ECO:0000313" key="2">
    <source>
        <dbReference type="Proteomes" id="UP000793456"/>
    </source>
</evidence>
<accession>A0ACD3R1T0</accession>
<evidence type="ECO:0000313" key="1">
    <source>
        <dbReference type="EMBL" id="TMS13491.1"/>
    </source>
</evidence>
<dbReference type="Proteomes" id="UP000793456">
    <property type="component" value="Chromosome XI"/>
</dbReference>
<proteinExistence type="predicted"/>
<dbReference type="EMBL" id="CM011684">
    <property type="protein sequence ID" value="TMS13491.1"/>
    <property type="molecule type" value="Genomic_DNA"/>
</dbReference>
<comment type="caution">
    <text evidence="1">The sequence shown here is derived from an EMBL/GenBank/DDBJ whole genome shotgun (WGS) entry which is preliminary data.</text>
</comment>
<reference evidence="1" key="1">
    <citation type="submission" date="2018-11" db="EMBL/GenBank/DDBJ databases">
        <title>The sequence and de novo assembly of Larimichthys crocea genome using PacBio and Hi-C technologies.</title>
        <authorList>
            <person name="Xu P."/>
            <person name="Chen B."/>
            <person name="Zhou Z."/>
            <person name="Ke Q."/>
            <person name="Wu Y."/>
            <person name="Bai H."/>
            <person name="Pu F."/>
        </authorList>
    </citation>
    <scope>NUCLEOTIDE SEQUENCE</scope>
    <source>
        <tissue evidence="1">Muscle</tissue>
    </source>
</reference>
<organism evidence="1 2">
    <name type="scientific">Larimichthys crocea</name>
    <name type="common">Large yellow croaker</name>
    <name type="synonym">Pseudosciaena crocea</name>
    <dbReference type="NCBI Taxonomy" id="215358"/>
    <lineage>
        <taxon>Eukaryota</taxon>
        <taxon>Metazoa</taxon>
        <taxon>Chordata</taxon>
        <taxon>Craniata</taxon>
        <taxon>Vertebrata</taxon>
        <taxon>Euteleostomi</taxon>
        <taxon>Actinopterygii</taxon>
        <taxon>Neopterygii</taxon>
        <taxon>Teleostei</taxon>
        <taxon>Neoteleostei</taxon>
        <taxon>Acanthomorphata</taxon>
        <taxon>Eupercaria</taxon>
        <taxon>Sciaenidae</taxon>
        <taxon>Larimichthys</taxon>
    </lineage>
</organism>
<name>A0ACD3R1T0_LARCR</name>
<gene>
    <name evidence="1" type="ORF">E3U43_018566</name>
</gene>
<protein>
    <submittedName>
        <fullName evidence="1">Uncharacterized protein</fullName>
    </submittedName>
</protein>